<keyword evidence="3" id="KW-1185">Reference proteome</keyword>
<keyword evidence="1" id="KW-1133">Transmembrane helix</keyword>
<feature type="transmembrane region" description="Helical" evidence="1">
    <location>
        <begin position="21"/>
        <end position="43"/>
    </location>
</feature>
<reference evidence="2" key="1">
    <citation type="submission" date="2020-09" db="EMBL/GenBank/DDBJ databases">
        <title>Rhizobia associated with sainfoin plants.</title>
        <authorList>
            <person name="Asharfi S."/>
            <person name="Kuzmanovic N."/>
            <person name="Bunk B."/>
            <person name="Sproeer C."/>
            <person name="Becker M."/>
            <person name="Thuenen T."/>
        </authorList>
    </citation>
    <scope>NUCLEOTIDE SEQUENCE</scope>
    <source>
        <strain evidence="2">OM4</strain>
    </source>
</reference>
<protein>
    <recommendedName>
        <fullName evidence="4">DUF2269 family protein</fullName>
    </recommendedName>
</protein>
<feature type="transmembrane region" description="Helical" evidence="1">
    <location>
        <begin position="96"/>
        <end position="116"/>
    </location>
</feature>
<evidence type="ECO:0008006" key="4">
    <source>
        <dbReference type="Google" id="ProtNLM"/>
    </source>
</evidence>
<gene>
    <name evidence="2" type="ORF">IHQ72_32965</name>
</gene>
<dbReference type="Proteomes" id="UP001058098">
    <property type="component" value="Chromosome"/>
</dbReference>
<accession>A0ABY5QWJ0</accession>
<evidence type="ECO:0000313" key="3">
    <source>
        <dbReference type="Proteomes" id="UP001058098"/>
    </source>
</evidence>
<dbReference type="RefSeq" id="WP_258120016.1">
    <property type="nucleotide sequence ID" value="NZ_CP062229.1"/>
</dbReference>
<keyword evidence="1" id="KW-0812">Transmembrane</keyword>
<feature type="transmembrane region" description="Helical" evidence="1">
    <location>
        <begin position="63"/>
        <end position="84"/>
    </location>
</feature>
<keyword evidence="1" id="KW-0472">Membrane</keyword>
<name>A0ABY5QWJ0_9HYPH</name>
<dbReference type="EMBL" id="CP062229">
    <property type="protein sequence ID" value="UVC15289.1"/>
    <property type="molecule type" value="Genomic_DNA"/>
</dbReference>
<feature type="transmembrane region" description="Helical" evidence="1">
    <location>
        <begin position="136"/>
        <end position="164"/>
    </location>
</feature>
<evidence type="ECO:0000256" key="1">
    <source>
        <dbReference type="SAM" id="Phobius"/>
    </source>
</evidence>
<proteinExistence type="predicted"/>
<organism evidence="2 3">
    <name type="scientific">Mesorhizobium onobrychidis</name>
    <dbReference type="NCBI Taxonomy" id="2775404"/>
    <lineage>
        <taxon>Bacteria</taxon>
        <taxon>Pseudomonadati</taxon>
        <taxon>Pseudomonadota</taxon>
        <taxon>Alphaproteobacteria</taxon>
        <taxon>Hyphomicrobiales</taxon>
        <taxon>Phyllobacteriaceae</taxon>
        <taxon>Mesorhizobium</taxon>
    </lineage>
</organism>
<sequence length="165" mass="18308">MGGRETLKAFREAKDWNEVAGVLYFIALCFIGMPMFVYAGWLWLDGAERALNEAMDSWIGKAWIAVTVLLLGGFALVGLGRAKAWLRGNWRDWPDYAMLGLRGLGTMIVAPFLFPVREWRVKRHAGSGVVVSFFSSIYAGLFGLALWMVLLVATMFALLGLGVIK</sequence>
<evidence type="ECO:0000313" key="2">
    <source>
        <dbReference type="EMBL" id="UVC15289.1"/>
    </source>
</evidence>